<dbReference type="AlphaFoldDB" id="A0A2S5TE48"/>
<sequence>MRQVSAVLDRVLHDAVAADKFLNSSFKLIVVLVHEFDQSAEQRVENAWESGITAVRQMRSCA</sequence>
<accession>A0A2S5TE48</accession>
<keyword evidence="2" id="KW-1185">Reference proteome</keyword>
<evidence type="ECO:0000313" key="2">
    <source>
        <dbReference type="Proteomes" id="UP000238220"/>
    </source>
</evidence>
<dbReference type="EMBL" id="PSNW01000007">
    <property type="protein sequence ID" value="PPE73256.1"/>
    <property type="molecule type" value="Genomic_DNA"/>
</dbReference>
<protein>
    <submittedName>
        <fullName evidence="1">Uncharacterized protein</fullName>
    </submittedName>
</protein>
<organism evidence="1 2">
    <name type="scientific">Solimonas fluminis</name>
    <dbReference type="NCBI Taxonomy" id="2086571"/>
    <lineage>
        <taxon>Bacteria</taxon>
        <taxon>Pseudomonadati</taxon>
        <taxon>Pseudomonadota</taxon>
        <taxon>Gammaproteobacteria</taxon>
        <taxon>Nevskiales</taxon>
        <taxon>Nevskiaceae</taxon>
        <taxon>Solimonas</taxon>
    </lineage>
</organism>
<dbReference type="Proteomes" id="UP000238220">
    <property type="component" value="Unassembled WGS sequence"/>
</dbReference>
<reference evidence="1 2" key="1">
    <citation type="submission" date="2018-02" db="EMBL/GenBank/DDBJ databases">
        <title>Genome sequencing of Solimonas sp. HR-BB.</title>
        <authorList>
            <person name="Lee Y."/>
            <person name="Jeon C.O."/>
        </authorList>
    </citation>
    <scope>NUCLEOTIDE SEQUENCE [LARGE SCALE GENOMIC DNA]</scope>
    <source>
        <strain evidence="1 2">HR-BB</strain>
    </source>
</reference>
<gene>
    <name evidence="1" type="ORF">C3942_13350</name>
</gene>
<name>A0A2S5TE48_9GAMM</name>
<comment type="caution">
    <text evidence="1">The sequence shown here is derived from an EMBL/GenBank/DDBJ whole genome shotgun (WGS) entry which is preliminary data.</text>
</comment>
<proteinExistence type="predicted"/>
<evidence type="ECO:0000313" key="1">
    <source>
        <dbReference type="EMBL" id="PPE73256.1"/>
    </source>
</evidence>